<dbReference type="Gene3D" id="1.10.720.30">
    <property type="entry name" value="SAP domain"/>
    <property type="match status" value="1"/>
</dbReference>
<protein>
    <recommendedName>
        <fullName evidence="2">SAP domain-containing protein</fullName>
    </recommendedName>
</protein>
<proteinExistence type="predicted"/>
<accession>A0A1X6P4D6</accession>
<dbReference type="Proteomes" id="UP000218209">
    <property type="component" value="Unassembled WGS sequence"/>
</dbReference>
<feature type="domain" description="SAP" evidence="2">
    <location>
        <begin position="52"/>
        <end position="86"/>
    </location>
</feature>
<feature type="region of interest" description="Disordered" evidence="1">
    <location>
        <begin position="86"/>
        <end position="112"/>
    </location>
</feature>
<evidence type="ECO:0000313" key="4">
    <source>
        <dbReference type="Proteomes" id="UP000218209"/>
    </source>
</evidence>
<dbReference type="PROSITE" id="PS50800">
    <property type="entry name" value="SAP"/>
    <property type="match status" value="1"/>
</dbReference>
<dbReference type="InterPro" id="IPR003034">
    <property type="entry name" value="SAP_dom"/>
</dbReference>
<feature type="compositionally biased region" description="Polar residues" evidence="1">
    <location>
        <begin position="11"/>
        <end position="27"/>
    </location>
</feature>
<dbReference type="SUPFAM" id="SSF68906">
    <property type="entry name" value="SAP domain"/>
    <property type="match status" value="1"/>
</dbReference>
<evidence type="ECO:0000256" key="1">
    <source>
        <dbReference type="SAM" id="MobiDB-lite"/>
    </source>
</evidence>
<dbReference type="InterPro" id="IPR036361">
    <property type="entry name" value="SAP_dom_sf"/>
</dbReference>
<organism evidence="3 4">
    <name type="scientific">Porphyra umbilicalis</name>
    <name type="common">Purple laver</name>
    <name type="synonym">Red alga</name>
    <dbReference type="NCBI Taxonomy" id="2786"/>
    <lineage>
        <taxon>Eukaryota</taxon>
        <taxon>Rhodophyta</taxon>
        <taxon>Bangiophyceae</taxon>
        <taxon>Bangiales</taxon>
        <taxon>Bangiaceae</taxon>
        <taxon>Porphyra</taxon>
    </lineage>
</organism>
<evidence type="ECO:0000259" key="2">
    <source>
        <dbReference type="PROSITE" id="PS50800"/>
    </source>
</evidence>
<evidence type="ECO:0000313" key="3">
    <source>
        <dbReference type="EMBL" id="OSX75717.1"/>
    </source>
</evidence>
<name>A0A1X6P4D6_PORUM</name>
<feature type="region of interest" description="Disordered" evidence="1">
    <location>
        <begin position="1"/>
        <end position="65"/>
    </location>
</feature>
<feature type="region of interest" description="Disordered" evidence="1">
    <location>
        <begin position="124"/>
        <end position="154"/>
    </location>
</feature>
<feature type="region of interest" description="Disordered" evidence="1">
    <location>
        <begin position="405"/>
        <end position="426"/>
    </location>
</feature>
<reference evidence="3 4" key="1">
    <citation type="submission" date="2017-03" db="EMBL/GenBank/DDBJ databases">
        <title>WGS assembly of Porphyra umbilicalis.</title>
        <authorList>
            <person name="Brawley S.H."/>
            <person name="Blouin N.A."/>
            <person name="Ficko-Blean E."/>
            <person name="Wheeler G.L."/>
            <person name="Lohr M."/>
            <person name="Goodson H.V."/>
            <person name="Jenkins J.W."/>
            <person name="Blaby-Haas C.E."/>
            <person name="Helliwell K.E."/>
            <person name="Chan C."/>
            <person name="Marriage T."/>
            <person name="Bhattacharya D."/>
            <person name="Klein A.S."/>
            <person name="Badis Y."/>
            <person name="Brodie J."/>
            <person name="Cao Y."/>
            <person name="Collen J."/>
            <person name="Dittami S.M."/>
            <person name="Gachon C.M."/>
            <person name="Green B.R."/>
            <person name="Karpowicz S."/>
            <person name="Kim J.W."/>
            <person name="Kudahl U."/>
            <person name="Lin S."/>
            <person name="Michel G."/>
            <person name="Mittag M."/>
            <person name="Olson B.J."/>
            <person name="Pangilinan J."/>
            <person name="Peng Y."/>
            <person name="Qiu H."/>
            <person name="Shu S."/>
            <person name="Singer J.T."/>
            <person name="Smith A.G."/>
            <person name="Sprecher B.N."/>
            <person name="Wagner V."/>
            <person name="Wang W."/>
            <person name="Wang Z.-Y."/>
            <person name="Yan J."/>
            <person name="Yarish C."/>
            <person name="Zoeuner-Riek S."/>
            <person name="Zhuang Y."/>
            <person name="Zou Y."/>
            <person name="Lindquist E.A."/>
            <person name="Grimwood J."/>
            <person name="Barry K."/>
            <person name="Rokhsar D.S."/>
            <person name="Schmutz J."/>
            <person name="Stiller J.W."/>
            <person name="Grossman A.R."/>
            <person name="Prochnik S.E."/>
        </authorList>
    </citation>
    <scope>NUCLEOTIDE SEQUENCE [LARGE SCALE GENOMIC DNA]</scope>
    <source>
        <strain evidence="3">4086291</strain>
    </source>
</reference>
<keyword evidence="4" id="KW-1185">Reference proteome</keyword>
<sequence length="426" mass="44563">MSHHPTRDTAGPSQSAPVTSRPPNRVQSTTPTTDSEPTPPAARCSVFRSGMASPVTVKRLKKKLKRRGLPTYGDKSILLERCRENGVTCSSPDDPNRSPRSLGPPPDSIGVTRTDVLPVAVAPADTSDTASASGTPPVVEAGGAPPAASAAAAAPSPAVGPTAAAVAGSRGQASPFSKHEKARLAHVLCTGEVAAGVGVSRGPMSRHQQDARSSRSEFWVVVVAEMFNERVDGGLDPNVHPHGRPGLFLKAKWSELCASFWRVYKQYATSGHNDPALWGSLFQGDAVLDYVFSLFRNNSLVLELANPEVGAAGVEGDDPLETSNGTRAMNTSRGKCKRVGATAALDSVVESSASMAASAATHTRCAETKSLSTTLKNLRECHAAPSLINAVEQQLQDGVLQRIPTSVPDEHDAPGWSSGEASTEEV</sequence>
<feature type="compositionally biased region" description="Low complexity" evidence="1">
    <location>
        <begin position="90"/>
        <end position="101"/>
    </location>
</feature>
<dbReference type="EMBL" id="KV918893">
    <property type="protein sequence ID" value="OSX75717.1"/>
    <property type="molecule type" value="Genomic_DNA"/>
</dbReference>
<gene>
    <name evidence="3" type="ORF">BU14_0224s0015</name>
</gene>
<dbReference type="AlphaFoldDB" id="A0A1X6P4D6"/>